<accession>A0A834SMT5</accession>
<evidence type="ECO:0000313" key="2">
    <source>
        <dbReference type="Proteomes" id="UP000634136"/>
    </source>
</evidence>
<keyword evidence="2" id="KW-1185">Reference proteome</keyword>
<reference evidence="1" key="1">
    <citation type="submission" date="2020-09" db="EMBL/GenBank/DDBJ databases">
        <title>Genome-Enabled Discovery of Anthraquinone Biosynthesis in Senna tora.</title>
        <authorList>
            <person name="Kang S.-H."/>
            <person name="Pandey R.P."/>
            <person name="Lee C.-M."/>
            <person name="Sim J.-S."/>
            <person name="Jeong J.-T."/>
            <person name="Choi B.-S."/>
            <person name="Jung M."/>
            <person name="Ginzburg D."/>
            <person name="Zhao K."/>
            <person name="Won S.Y."/>
            <person name="Oh T.-J."/>
            <person name="Yu Y."/>
            <person name="Kim N.-H."/>
            <person name="Lee O.R."/>
            <person name="Lee T.-H."/>
            <person name="Bashyal P."/>
            <person name="Kim T.-S."/>
            <person name="Lee W.-H."/>
            <person name="Kawkins C."/>
            <person name="Kim C.-K."/>
            <person name="Kim J.S."/>
            <person name="Ahn B.O."/>
            <person name="Rhee S.Y."/>
            <person name="Sohng J.K."/>
        </authorList>
    </citation>
    <scope>NUCLEOTIDE SEQUENCE</scope>
    <source>
        <tissue evidence="1">Leaf</tissue>
    </source>
</reference>
<sequence>MSRSDRSRELGELGQLAFLTLVPWPSNVKGNGSTERLTYRWRCRRFGIRARAIINDGILSDDTSATMKRIGGEEMQGVQIGSCRHECAPIGVLFSVKTVFQRWSGKHRPFAMMFRF</sequence>
<name>A0A834SMT5_9FABA</name>
<dbReference type="Proteomes" id="UP000634136">
    <property type="component" value="Unassembled WGS sequence"/>
</dbReference>
<dbReference type="AlphaFoldDB" id="A0A834SMT5"/>
<organism evidence="1 2">
    <name type="scientific">Senna tora</name>
    <dbReference type="NCBI Taxonomy" id="362788"/>
    <lineage>
        <taxon>Eukaryota</taxon>
        <taxon>Viridiplantae</taxon>
        <taxon>Streptophyta</taxon>
        <taxon>Embryophyta</taxon>
        <taxon>Tracheophyta</taxon>
        <taxon>Spermatophyta</taxon>
        <taxon>Magnoliopsida</taxon>
        <taxon>eudicotyledons</taxon>
        <taxon>Gunneridae</taxon>
        <taxon>Pentapetalae</taxon>
        <taxon>rosids</taxon>
        <taxon>fabids</taxon>
        <taxon>Fabales</taxon>
        <taxon>Fabaceae</taxon>
        <taxon>Caesalpinioideae</taxon>
        <taxon>Cassia clade</taxon>
        <taxon>Senna</taxon>
    </lineage>
</organism>
<proteinExistence type="predicted"/>
<comment type="caution">
    <text evidence="1">The sequence shown here is derived from an EMBL/GenBank/DDBJ whole genome shotgun (WGS) entry which is preliminary data.</text>
</comment>
<protein>
    <submittedName>
        <fullName evidence="1">Uncharacterized protein</fullName>
    </submittedName>
</protein>
<dbReference type="EMBL" id="JAAIUW010000012">
    <property type="protein sequence ID" value="KAF7807415.1"/>
    <property type="molecule type" value="Genomic_DNA"/>
</dbReference>
<gene>
    <name evidence="1" type="ORF">G2W53_039576</name>
</gene>
<evidence type="ECO:0000313" key="1">
    <source>
        <dbReference type="EMBL" id="KAF7807415.1"/>
    </source>
</evidence>